<feature type="signal peptide" evidence="1">
    <location>
        <begin position="1"/>
        <end position="38"/>
    </location>
</feature>
<dbReference type="Proteomes" id="UP000265631">
    <property type="component" value="Unassembled WGS sequence"/>
</dbReference>
<reference evidence="2 3" key="1">
    <citation type="journal article" date="2018" name="PLoS Pathog.">
        <title>Evolution of structural diversity of trichothecenes, a family of toxins produced by plant pathogenic and entomopathogenic fungi.</title>
        <authorList>
            <person name="Proctor R.H."/>
            <person name="McCormick S.P."/>
            <person name="Kim H.S."/>
            <person name="Cardoza R.E."/>
            <person name="Stanley A.M."/>
            <person name="Lindo L."/>
            <person name="Kelly A."/>
            <person name="Brown D.W."/>
            <person name="Lee T."/>
            <person name="Vaughan M.M."/>
            <person name="Alexander N.J."/>
            <person name="Busman M."/>
            <person name="Gutierrez S."/>
        </authorList>
    </citation>
    <scope>NUCLEOTIDE SEQUENCE [LARGE SCALE GENOMIC DNA]</scope>
    <source>
        <strain evidence="2 3">NRRL 13405</strain>
    </source>
</reference>
<keyword evidence="1" id="KW-0732">Signal</keyword>
<name>A0A395MWD9_9HYPO</name>
<evidence type="ECO:0000256" key="1">
    <source>
        <dbReference type="SAM" id="SignalP"/>
    </source>
</evidence>
<comment type="caution">
    <text evidence="2">The sequence shown here is derived from an EMBL/GenBank/DDBJ whole genome shotgun (WGS) entry which is preliminary data.</text>
</comment>
<protein>
    <submittedName>
        <fullName evidence="2">Uncharacterized protein</fullName>
    </submittedName>
</protein>
<organism evidence="2 3">
    <name type="scientific">Fusarium flagelliforme</name>
    <dbReference type="NCBI Taxonomy" id="2675880"/>
    <lineage>
        <taxon>Eukaryota</taxon>
        <taxon>Fungi</taxon>
        <taxon>Dikarya</taxon>
        <taxon>Ascomycota</taxon>
        <taxon>Pezizomycotina</taxon>
        <taxon>Sordariomycetes</taxon>
        <taxon>Hypocreomycetidae</taxon>
        <taxon>Hypocreales</taxon>
        <taxon>Nectriaceae</taxon>
        <taxon>Fusarium</taxon>
        <taxon>Fusarium incarnatum-equiseti species complex</taxon>
    </lineage>
</organism>
<dbReference type="AlphaFoldDB" id="A0A395MWD9"/>
<dbReference type="EMBL" id="PXXK01000077">
    <property type="protein sequence ID" value="RFN52060.1"/>
    <property type="molecule type" value="Genomic_DNA"/>
</dbReference>
<evidence type="ECO:0000313" key="2">
    <source>
        <dbReference type="EMBL" id="RFN52060.1"/>
    </source>
</evidence>
<proteinExistence type="predicted"/>
<evidence type="ECO:0000313" key="3">
    <source>
        <dbReference type="Proteomes" id="UP000265631"/>
    </source>
</evidence>
<sequence length="163" mass="16992">MLQKQGEPSSFFSQTVVTHYFLLFKAAALLASLDLGDASPCRPTSSATIPVDVESTSTFSSFSETLSTEVFTGSSDTTKATIKATTDVSSTDGLSTATTEFTTTETTYEASLTTIEFTTEVSTTDALPTTTTIFTETASSTESTDIASTATTSPAVAPTLVLI</sequence>
<keyword evidence="3" id="KW-1185">Reference proteome</keyword>
<gene>
    <name evidence="2" type="ORF">FIE12Z_3612</name>
</gene>
<accession>A0A395MWD9</accession>
<feature type="chain" id="PRO_5017212891" evidence="1">
    <location>
        <begin position="39"/>
        <end position="163"/>
    </location>
</feature>